<proteinExistence type="predicted"/>
<gene>
    <name evidence="1" type="ORF">Tco_1093182</name>
</gene>
<sequence>MVTPTPALCLRGVRVGGVIIPGVGVGTGVALPTGVGHFAKLIFESGAVSLLVRHLQPSPKEVVVGSYLNVKTTALRALHVLASYRDDIKTQKTHNQAGIARTWWWYTSVVGTA</sequence>
<comment type="caution">
    <text evidence="1">The sequence shown here is derived from an EMBL/GenBank/DDBJ whole genome shotgun (WGS) entry which is preliminary data.</text>
</comment>
<keyword evidence="2" id="KW-1185">Reference proteome</keyword>
<protein>
    <submittedName>
        <fullName evidence="1">Uncharacterized protein</fullName>
    </submittedName>
</protein>
<dbReference type="EMBL" id="BQNB010020600">
    <property type="protein sequence ID" value="GJT97664.1"/>
    <property type="molecule type" value="Genomic_DNA"/>
</dbReference>
<accession>A0ABQ5IDC1</accession>
<evidence type="ECO:0000313" key="1">
    <source>
        <dbReference type="EMBL" id="GJT97664.1"/>
    </source>
</evidence>
<dbReference type="Proteomes" id="UP001151760">
    <property type="component" value="Unassembled WGS sequence"/>
</dbReference>
<organism evidence="1 2">
    <name type="scientific">Tanacetum coccineum</name>
    <dbReference type="NCBI Taxonomy" id="301880"/>
    <lineage>
        <taxon>Eukaryota</taxon>
        <taxon>Viridiplantae</taxon>
        <taxon>Streptophyta</taxon>
        <taxon>Embryophyta</taxon>
        <taxon>Tracheophyta</taxon>
        <taxon>Spermatophyta</taxon>
        <taxon>Magnoliopsida</taxon>
        <taxon>eudicotyledons</taxon>
        <taxon>Gunneridae</taxon>
        <taxon>Pentapetalae</taxon>
        <taxon>asterids</taxon>
        <taxon>campanulids</taxon>
        <taxon>Asterales</taxon>
        <taxon>Asteraceae</taxon>
        <taxon>Asteroideae</taxon>
        <taxon>Anthemideae</taxon>
        <taxon>Anthemidinae</taxon>
        <taxon>Tanacetum</taxon>
    </lineage>
</organism>
<evidence type="ECO:0000313" key="2">
    <source>
        <dbReference type="Proteomes" id="UP001151760"/>
    </source>
</evidence>
<reference evidence="1" key="2">
    <citation type="submission" date="2022-01" db="EMBL/GenBank/DDBJ databases">
        <authorList>
            <person name="Yamashiro T."/>
            <person name="Shiraishi A."/>
            <person name="Satake H."/>
            <person name="Nakayama K."/>
        </authorList>
    </citation>
    <scope>NUCLEOTIDE SEQUENCE</scope>
</reference>
<name>A0ABQ5IDC1_9ASTR</name>
<reference evidence="1" key="1">
    <citation type="journal article" date="2022" name="Int. J. Mol. Sci.">
        <title>Draft Genome of Tanacetum Coccineum: Genomic Comparison of Closely Related Tanacetum-Family Plants.</title>
        <authorList>
            <person name="Yamashiro T."/>
            <person name="Shiraishi A."/>
            <person name="Nakayama K."/>
            <person name="Satake H."/>
        </authorList>
    </citation>
    <scope>NUCLEOTIDE SEQUENCE</scope>
</reference>